<dbReference type="OrthoDB" id="6718656at2759"/>
<evidence type="ECO:0000313" key="8">
    <source>
        <dbReference type="Proteomes" id="UP000308730"/>
    </source>
</evidence>
<dbReference type="SUPFAM" id="SSF48403">
    <property type="entry name" value="Ankyrin repeat"/>
    <property type="match status" value="1"/>
</dbReference>
<dbReference type="InterPro" id="IPR003163">
    <property type="entry name" value="Tscrpt_reg_HTH_APSES-type"/>
</dbReference>
<feature type="compositionally biased region" description="Low complexity" evidence="5">
    <location>
        <begin position="150"/>
        <end position="172"/>
    </location>
</feature>
<evidence type="ECO:0000256" key="4">
    <source>
        <dbReference type="SAM" id="Coils"/>
    </source>
</evidence>
<feature type="region of interest" description="Disordered" evidence="5">
    <location>
        <begin position="92"/>
        <end position="210"/>
    </location>
</feature>
<evidence type="ECO:0000256" key="1">
    <source>
        <dbReference type="ARBA" id="ARBA00022737"/>
    </source>
</evidence>
<dbReference type="InterPro" id="IPR002110">
    <property type="entry name" value="Ankyrin_rpt"/>
</dbReference>
<feature type="repeat" description="ANK" evidence="3">
    <location>
        <begin position="368"/>
        <end position="400"/>
    </location>
</feature>
<dbReference type="Gene3D" id="3.10.260.10">
    <property type="entry name" value="Transcription regulator HTH, APSES-type DNA-binding domain"/>
    <property type="match status" value="1"/>
</dbReference>
<dbReference type="FunFam" id="1.25.40.20:FF:000238">
    <property type="entry name" value="Unplaced genomic scaffold supercont1.20, whole genome shotgun sequence"/>
    <property type="match status" value="1"/>
</dbReference>
<keyword evidence="1" id="KW-0677">Repeat</keyword>
<organism evidence="7 8">
    <name type="scientific">Antrodiella citrinella</name>
    <dbReference type="NCBI Taxonomy" id="2447956"/>
    <lineage>
        <taxon>Eukaryota</taxon>
        <taxon>Fungi</taxon>
        <taxon>Dikarya</taxon>
        <taxon>Basidiomycota</taxon>
        <taxon>Agaricomycotina</taxon>
        <taxon>Agaricomycetes</taxon>
        <taxon>Polyporales</taxon>
        <taxon>Steccherinaceae</taxon>
        <taxon>Antrodiella</taxon>
    </lineage>
</organism>
<evidence type="ECO:0000256" key="2">
    <source>
        <dbReference type="ARBA" id="ARBA00023043"/>
    </source>
</evidence>
<feature type="compositionally biased region" description="Basic and acidic residues" evidence="5">
    <location>
        <begin position="136"/>
        <end position="145"/>
    </location>
</feature>
<dbReference type="SUPFAM" id="SSF54616">
    <property type="entry name" value="DNA-binding domain of Mlu1-box binding protein MBP1"/>
    <property type="match status" value="1"/>
</dbReference>
<dbReference type="PROSITE" id="PS50297">
    <property type="entry name" value="ANK_REP_REGION"/>
    <property type="match status" value="2"/>
</dbReference>
<comment type="caution">
    <text evidence="7">The sequence shown here is derived from an EMBL/GenBank/DDBJ whole genome shotgun (WGS) entry which is preliminary data.</text>
</comment>
<dbReference type="GO" id="GO:0030907">
    <property type="term" value="C:MBF transcription complex"/>
    <property type="evidence" value="ECO:0007669"/>
    <property type="project" value="TreeGrafter"/>
</dbReference>
<feature type="coiled-coil region" evidence="4">
    <location>
        <begin position="479"/>
        <end position="544"/>
    </location>
</feature>
<proteinExistence type="predicted"/>
<dbReference type="Pfam" id="PF12796">
    <property type="entry name" value="Ank_2"/>
    <property type="match status" value="1"/>
</dbReference>
<keyword evidence="4" id="KW-0175">Coiled coil</keyword>
<dbReference type="PANTHER" id="PTHR43828">
    <property type="entry name" value="ASPARAGINASE"/>
    <property type="match status" value="1"/>
</dbReference>
<dbReference type="PROSITE" id="PS51299">
    <property type="entry name" value="HTH_APSES"/>
    <property type="match status" value="1"/>
</dbReference>
<accession>A0A4V3XJN7</accession>
<evidence type="ECO:0000256" key="3">
    <source>
        <dbReference type="PROSITE-ProRule" id="PRU00023"/>
    </source>
</evidence>
<dbReference type="PANTHER" id="PTHR43828:SF15">
    <property type="entry name" value="TRANSCRIPTION FACTOR MBP1"/>
    <property type="match status" value="1"/>
</dbReference>
<dbReference type="InterPro" id="IPR051642">
    <property type="entry name" value="SWI6-like"/>
</dbReference>
<name>A0A4V3XJN7_9APHY</name>
<dbReference type="SMART" id="SM00248">
    <property type="entry name" value="ANK"/>
    <property type="match status" value="3"/>
</dbReference>
<dbReference type="GO" id="GO:0001228">
    <property type="term" value="F:DNA-binding transcription activator activity, RNA polymerase II-specific"/>
    <property type="evidence" value="ECO:0007669"/>
    <property type="project" value="UniProtKB-ARBA"/>
</dbReference>
<dbReference type="GO" id="GO:0033309">
    <property type="term" value="C:SBF transcription complex"/>
    <property type="evidence" value="ECO:0007669"/>
    <property type="project" value="TreeGrafter"/>
</dbReference>
<dbReference type="EMBL" id="SGPM01000003">
    <property type="protein sequence ID" value="THH33723.1"/>
    <property type="molecule type" value="Genomic_DNA"/>
</dbReference>
<dbReference type="SMART" id="SM01252">
    <property type="entry name" value="KilA-N"/>
    <property type="match status" value="1"/>
</dbReference>
<feature type="domain" description="HTH APSES-type" evidence="6">
    <location>
        <begin position="1"/>
        <end position="93"/>
    </location>
</feature>
<dbReference type="Proteomes" id="UP000308730">
    <property type="component" value="Unassembled WGS sequence"/>
</dbReference>
<evidence type="ECO:0000259" key="6">
    <source>
        <dbReference type="PROSITE" id="PS51299"/>
    </source>
</evidence>
<keyword evidence="8" id="KW-1185">Reference proteome</keyword>
<reference evidence="7 8" key="1">
    <citation type="submission" date="2019-02" db="EMBL/GenBank/DDBJ databases">
        <title>Genome sequencing of the rare red list fungi Antrodiella citrinella (Flaviporus citrinellus).</title>
        <authorList>
            <person name="Buettner E."/>
            <person name="Kellner H."/>
        </authorList>
    </citation>
    <scope>NUCLEOTIDE SEQUENCE [LARGE SCALE GENOMIC DNA]</scope>
    <source>
        <strain evidence="7 8">DSM 108506</strain>
    </source>
</reference>
<dbReference type="Gene3D" id="1.25.40.20">
    <property type="entry name" value="Ankyrin repeat-containing domain"/>
    <property type="match status" value="1"/>
</dbReference>
<dbReference type="AlphaFoldDB" id="A0A4V3XJN7"/>
<dbReference type="PROSITE" id="PS50088">
    <property type="entry name" value="ANK_REPEAT"/>
    <property type="match status" value="2"/>
</dbReference>
<evidence type="ECO:0000256" key="5">
    <source>
        <dbReference type="SAM" id="MobiDB-lite"/>
    </source>
</evidence>
<dbReference type="InterPro" id="IPR036770">
    <property type="entry name" value="Ankyrin_rpt-contain_sf"/>
</dbReference>
<evidence type="ECO:0000313" key="7">
    <source>
        <dbReference type="EMBL" id="THH33723.1"/>
    </source>
</evidence>
<sequence length="1053" mass="119022">MCKGVAVMRRRSDSWLNATQILKVAGFDKPQRTRILEREVQKGEHEKVQGGYGKYQGTWIPLDRGLSLCKQYNCEHLLLPIIDFQPDASSPPLAPKHLVTPSLGKPPTRKDVATPSSTINTRSRRTAAPVVEDSDVETHSVKGSEDGTMTPSPSEASSSSRTPSPIRSSPEPVLRNEFVSPSPRPGRKRKQPPKNEAASGDERRLEANGVTPSYGDQILEYFISDTNQIPSILINPPGDFDPNISIDDDGHTALHWAAAMGRIRIVKLLLTAGADIFRVNKAGQTALMRSVMFANNYDVRKFPELYELLHRSTLNIDVNNRTVFHHIVDVAMSKGKTHAARYYMETVLNRLADYPTELADIINFADEDGETALTMAARCRSKRLVKILLDHGANPKWLNHEGKSTEDYILEDERFRSSPIIPSRPLPSSFRSVPASSSHAPNLDYLSNGDRSTLHYSVAGQRAATVCVNEATTLFDSLAASYDQELREKERDMNQANALLTNIQTEILESQRAVGLLRSQSQGLNRSKQVLEDLEQELRSKMGKRYRLGWERWLQVEEEREDAIRAAGSGEIVSIPSEDGVHRSTDGTDITDLVALHSNMPTDPNDTKDECDQVRSELAHFKKRRLETFDELVRFQAEAGTGGRMSDYRRLIATCCGGVSIENCHSRSTPPQFFDVRFCSLSVDMPIARFQALRAATIAPWTKDLRHVKAIVPRPWSIPLNGAGPRVKSVKPKDRIKWWNIVPGDQVRLRGDPESAIHEVRRVNKLTNRVYLKSLDTSENTEKQTTRPDRQVAYSRCQLLIGDNTFPPLPGETDSRTLRVFATRLSTSAPYWSPTHHRYEWNRYAVNTTPRLPGTERVRAERTKIAWPERPAQTKVDAGAYDTLESAVTELTYIAPSLPLQADGPLPEEPSAHAYIKALSSRSSTAYDAPVEVLVHKELANPHSRAKKQARWQAYQLYKRSLLQQYVRKECENLRGRTRRDARAEATWKWKQKLIEERKTEVKRRWRNRGQEEALSSKQVRKVRKEERIQKKLQNLVLEVAPNQLVPRSKLLA</sequence>
<dbReference type="GO" id="GO:0003677">
    <property type="term" value="F:DNA binding"/>
    <property type="evidence" value="ECO:0007669"/>
    <property type="project" value="InterPro"/>
</dbReference>
<protein>
    <recommendedName>
        <fullName evidence="6">HTH APSES-type domain-containing protein</fullName>
    </recommendedName>
</protein>
<dbReference type="InterPro" id="IPR036887">
    <property type="entry name" value="HTH_APSES_sf"/>
</dbReference>
<dbReference type="InterPro" id="IPR018004">
    <property type="entry name" value="KilA/APSES_HTH"/>
</dbReference>
<gene>
    <name evidence="7" type="ORF">EUX98_g436</name>
</gene>
<keyword evidence="2 3" id="KW-0040">ANK repeat</keyword>
<feature type="repeat" description="ANK" evidence="3">
    <location>
        <begin position="249"/>
        <end position="281"/>
    </location>
</feature>
<dbReference type="Pfam" id="PF04383">
    <property type="entry name" value="KilA-N"/>
    <property type="match status" value="1"/>
</dbReference>
<dbReference type="Pfam" id="PF00023">
    <property type="entry name" value="Ank"/>
    <property type="match status" value="1"/>
</dbReference>